<feature type="non-terminal residue" evidence="2">
    <location>
        <position position="234"/>
    </location>
</feature>
<dbReference type="InterPro" id="IPR010281">
    <property type="entry name" value="DUF885"/>
</dbReference>
<dbReference type="Proteomes" id="UP001596956">
    <property type="component" value="Unassembled WGS sequence"/>
</dbReference>
<evidence type="ECO:0000256" key="1">
    <source>
        <dbReference type="SAM" id="MobiDB-lite"/>
    </source>
</evidence>
<proteinExistence type="predicted"/>
<evidence type="ECO:0000313" key="2">
    <source>
        <dbReference type="EMBL" id="MFD0803515.1"/>
    </source>
</evidence>
<dbReference type="EMBL" id="JBHTHR010000939">
    <property type="protein sequence ID" value="MFD0803515.1"/>
    <property type="molecule type" value="Genomic_DNA"/>
</dbReference>
<dbReference type="Pfam" id="PF05960">
    <property type="entry name" value="DUF885"/>
    <property type="match status" value="1"/>
</dbReference>
<organism evidence="2 3">
    <name type="scientific">Streptomonospora algeriensis</name>
    <dbReference type="NCBI Taxonomy" id="995084"/>
    <lineage>
        <taxon>Bacteria</taxon>
        <taxon>Bacillati</taxon>
        <taxon>Actinomycetota</taxon>
        <taxon>Actinomycetes</taxon>
        <taxon>Streptosporangiales</taxon>
        <taxon>Nocardiopsidaceae</taxon>
        <taxon>Streptomonospora</taxon>
    </lineage>
</organism>
<evidence type="ECO:0000313" key="3">
    <source>
        <dbReference type="Proteomes" id="UP001596956"/>
    </source>
</evidence>
<feature type="region of interest" description="Disordered" evidence="1">
    <location>
        <begin position="1"/>
        <end position="20"/>
    </location>
</feature>
<keyword evidence="3" id="KW-1185">Reference proteome</keyword>
<accession>A0ABW3BKB4</accession>
<reference evidence="3" key="1">
    <citation type="journal article" date="2019" name="Int. J. Syst. Evol. Microbiol.">
        <title>The Global Catalogue of Microorganisms (GCM) 10K type strain sequencing project: providing services to taxonomists for standard genome sequencing and annotation.</title>
        <authorList>
            <consortium name="The Broad Institute Genomics Platform"/>
            <consortium name="The Broad Institute Genome Sequencing Center for Infectious Disease"/>
            <person name="Wu L."/>
            <person name="Ma J."/>
        </authorList>
    </citation>
    <scope>NUCLEOTIDE SEQUENCE [LARGE SCALE GENOMIC DNA]</scope>
    <source>
        <strain evidence="3">CCUG 63369</strain>
    </source>
</reference>
<name>A0ABW3BKB4_9ACTN</name>
<sequence>MTSEPSPDQPDPGANAMTDRFHSVGERVLDALLEDAPEWADDLGDHRFSERLTDHSADADARRAGVLSDALGALDEIDDLLLPPADRVDLEMLRNRVSADLWQLTELRPQTWDPLVHLPGDALYGLLAGEDLPAEERLNAIAARCNAVPDFLATARDRLDGGPGMPRVHVETAIGRAEGVLGMLGSGIDGLLEQAPSLRATADRARETAAEELRGHIAWLRSRAETADADPRLG</sequence>
<comment type="caution">
    <text evidence="2">The sequence shown here is derived from an EMBL/GenBank/DDBJ whole genome shotgun (WGS) entry which is preliminary data.</text>
</comment>
<gene>
    <name evidence="2" type="ORF">ACFQZU_19635</name>
</gene>
<protein>
    <submittedName>
        <fullName evidence="2">DUF885 family protein</fullName>
    </submittedName>
</protein>